<reference evidence="1 2" key="1">
    <citation type="journal article" date="2009" name="J. Bacteriol.">
        <title>Draft genome sequence of the extremely acidophilic bacterium Acidithiobacillus caldus ATCC 51756 reveals metabolic versatility in the genus Acidithiobacillus.</title>
        <authorList>
            <person name="Valdes J."/>
            <person name="Quatrini R."/>
            <person name="Hallberg K."/>
            <person name="Dopson M."/>
            <person name="Valenzuela P.D."/>
            <person name="Holmes D.S."/>
        </authorList>
    </citation>
    <scope>NUCLEOTIDE SEQUENCE [LARGE SCALE GENOMIC DNA]</scope>
    <source>
        <strain evidence="2">ATCC 51756 / DSM 8584 / KU</strain>
    </source>
</reference>
<proteinExistence type="predicted"/>
<accession>A0A059ZW58</accession>
<name>A0A059ZW58_ACICK</name>
<dbReference type="Proteomes" id="UP000005522">
    <property type="component" value="Chromosome"/>
</dbReference>
<protein>
    <submittedName>
        <fullName evidence="1">Uncharacterized protein</fullName>
    </submittedName>
</protein>
<sequence>MRASTSLRTSSRAVCSFSSLKPSPCCSTWGWRSWRSLA</sequence>
<evidence type="ECO:0000313" key="2">
    <source>
        <dbReference type="Proteomes" id="UP000005522"/>
    </source>
</evidence>
<dbReference type="EMBL" id="CP005986">
    <property type="protein sequence ID" value="AIA54147.1"/>
    <property type="molecule type" value="Genomic_DNA"/>
</dbReference>
<dbReference type="AlphaFoldDB" id="A0A059ZW58"/>
<dbReference type="KEGG" id="acz:Acaty_c0256"/>
<dbReference type="HOGENOM" id="CLU_3323405_0_0_6"/>
<evidence type="ECO:0000313" key="1">
    <source>
        <dbReference type="EMBL" id="AIA54147.1"/>
    </source>
</evidence>
<gene>
    <name evidence="1" type="ORF">Acaty_c0256</name>
</gene>
<organism evidence="1 2">
    <name type="scientific">Acidithiobacillus caldus (strain ATCC 51756 / DSM 8584 / KU)</name>
    <dbReference type="NCBI Taxonomy" id="637389"/>
    <lineage>
        <taxon>Bacteria</taxon>
        <taxon>Pseudomonadati</taxon>
        <taxon>Pseudomonadota</taxon>
        <taxon>Acidithiobacillia</taxon>
        <taxon>Acidithiobacillales</taxon>
        <taxon>Acidithiobacillaceae</taxon>
        <taxon>Acidithiobacillus</taxon>
    </lineage>
</organism>